<name>A0ABP9BSY4_9SPHI</name>
<dbReference type="EMBL" id="BAABIQ010000040">
    <property type="protein sequence ID" value="GAA4799759.1"/>
    <property type="molecule type" value="Genomic_DNA"/>
</dbReference>
<dbReference type="Gene3D" id="3.40.720.10">
    <property type="entry name" value="Alkaline Phosphatase, subunit A"/>
    <property type="match status" value="1"/>
</dbReference>
<comment type="caution">
    <text evidence="3">The sequence shown here is derived from an EMBL/GenBank/DDBJ whole genome shotgun (WGS) entry which is preliminary data.</text>
</comment>
<evidence type="ECO:0000313" key="4">
    <source>
        <dbReference type="Proteomes" id="UP001501411"/>
    </source>
</evidence>
<dbReference type="SUPFAM" id="SSF53649">
    <property type="entry name" value="Alkaline phosphatase-like"/>
    <property type="match status" value="1"/>
</dbReference>
<dbReference type="Pfam" id="PF00245">
    <property type="entry name" value="Alk_phosphatase"/>
    <property type="match status" value="1"/>
</dbReference>
<organism evidence="3 4">
    <name type="scientific">Olivibacter ginsenosidimutans</name>
    <dbReference type="NCBI Taxonomy" id="1176537"/>
    <lineage>
        <taxon>Bacteria</taxon>
        <taxon>Pseudomonadati</taxon>
        <taxon>Bacteroidota</taxon>
        <taxon>Sphingobacteriia</taxon>
        <taxon>Sphingobacteriales</taxon>
        <taxon>Sphingobacteriaceae</taxon>
        <taxon>Olivibacter</taxon>
    </lineage>
</organism>
<dbReference type="CDD" id="cd16012">
    <property type="entry name" value="ALP"/>
    <property type="match status" value="1"/>
</dbReference>
<dbReference type="PANTHER" id="PTHR11596:SF5">
    <property type="entry name" value="ALKALINE PHOSPHATASE"/>
    <property type="match status" value="1"/>
</dbReference>
<dbReference type="Gene3D" id="1.10.60.40">
    <property type="match status" value="1"/>
</dbReference>
<comment type="similarity">
    <text evidence="2">Belongs to the alkaline phosphatase family.</text>
</comment>
<evidence type="ECO:0000256" key="2">
    <source>
        <dbReference type="RuleBase" id="RU003946"/>
    </source>
</evidence>
<accession>A0ABP9BSY4</accession>
<evidence type="ECO:0000313" key="3">
    <source>
        <dbReference type="EMBL" id="GAA4799759.1"/>
    </source>
</evidence>
<dbReference type="PRINTS" id="PR00113">
    <property type="entry name" value="ALKPHPHTASE"/>
</dbReference>
<proteinExistence type="inferred from homology"/>
<dbReference type="PANTHER" id="PTHR11596">
    <property type="entry name" value="ALKALINE PHOSPHATASE"/>
    <property type="match status" value="1"/>
</dbReference>
<dbReference type="InterPro" id="IPR001952">
    <property type="entry name" value="Alkaline_phosphatase"/>
</dbReference>
<dbReference type="InterPro" id="IPR017850">
    <property type="entry name" value="Alkaline_phosphatase_core_sf"/>
</dbReference>
<dbReference type="SMART" id="SM00098">
    <property type="entry name" value="alkPPc"/>
    <property type="match status" value="1"/>
</dbReference>
<protein>
    <submittedName>
        <fullName evidence="3">Alkaline phosphatase</fullName>
    </submittedName>
</protein>
<dbReference type="RefSeq" id="WP_345232801.1">
    <property type="nucleotide sequence ID" value="NZ_BAABIQ010000040.1"/>
</dbReference>
<gene>
    <name evidence="3" type="ORF">GCM10023231_30700</name>
</gene>
<reference evidence="4" key="1">
    <citation type="journal article" date="2019" name="Int. J. Syst. Evol. Microbiol.">
        <title>The Global Catalogue of Microorganisms (GCM) 10K type strain sequencing project: providing services to taxonomists for standard genome sequencing and annotation.</title>
        <authorList>
            <consortium name="The Broad Institute Genomics Platform"/>
            <consortium name="The Broad Institute Genome Sequencing Center for Infectious Disease"/>
            <person name="Wu L."/>
            <person name="Ma J."/>
        </authorList>
    </citation>
    <scope>NUCLEOTIDE SEQUENCE [LARGE SCALE GENOMIC DNA]</scope>
    <source>
        <strain evidence="4">JCM 18200</strain>
    </source>
</reference>
<keyword evidence="4" id="KW-1185">Reference proteome</keyword>
<keyword evidence="1" id="KW-0597">Phosphoprotein</keyword>
<dbReference type="Proteomes" id="UP001501411">
    <property type="component" value="Unassembled WGS sequence"/>
</dbReference>
<evidence type="ECO:0000256" key="1">
    <source>
        <dbReference type="ARBA" id="ARBA00022553"/>
    </source>
</evidence>
<sequence length="470" mass="51762">MKRRDFFKNTALTAIGAALLSPFETLARKSYRFSDNTSSAKNIIFMVSDGMSTGTLNMANLLLQRKEGRQSNWLALYEESRVSRALMDTASASSLITDSAAASSSWGGGKRVNNGSLNVNADGSFNKPILQKFKAAGKAVGCVTTVPITHATPAGFCINSDKRSDQPGIALMYHDLRFDVMMGGGTEFFSAEKRSDKQDLFKKYRSSGFSVLNNRDDLFNLAGNDNQPVIGVFHEDGLPYALDRSNSKTLVSATPSLAEMTKAAIERMKNNPKGFVLQVEGGKVDWAAHANDAGALIYDQIAFDDAIAEAIRFAEKDKETLVVITTDHGNANPGLFYGSKANENFDRIQHFKYTNDWILNRVNKTDSPASLVERIHFAQGYAITTEEAKQLLDHYQTRDGEGLYNPRKLPFKLLAQIQENHLSVGWGAMDHSADYVELAMFGPGSERLKPFVRNVELHNFLLETAGVPLS</sequence>